<dbReference type="Gene3D" id="1.10.4080.10">
    <property type="entry name" value="ADP-ribosylation/Crystallin J1"/>
    <property type="match status" value="1"/>
</dbReference>
<keyword evidence="1" id="KW-0479">Metal-binding</keyword>
<dbReference type="AlphaFoldDB" id="A0A4Z1BXY3"/>
<dbReference type="GO" id="GO:0046872">
    <property type="term" value="F:metal ion binding"/>
    <property type="evidence" value="ECO:0007669"/>
    <property type="project" value="UniProtKB-KW"/>
</dbReference>
<gene>
    <name evidence="2" type="ORF">E5Q11_12150</name>
</gene>
<evidence type="ECO:0000313" key="2">
    <source>
        <dbReference type="EMBL" id="TGN39380.1"/>
    </source>
</evidence>
<dbReference type="InterPro" id="IPR005502">
    <property type="entry name" value="Ribosyl_crysJ1"/>
</dbReference>
<dbReference type="PANTHER" id="PTHR16222">
    <property type="entry name" value="ADP-RIBOSYLGLYCOHYDROLASE"/>
    <property type="match status" value="1"/>
</dbReference>
<dbReference type="RefSeq" id="WP_135803689.1">
    <property type="nucleotide sequence ID" value="NZ_SRPF01000003.1"/>
</dbReference>
<keyword evidence="2" id="KW-0378">Hydrolase</keyword>
<dbReference type="PANTHER" id="PTHR16222:SF17">
    <property type="entry name" value="SELENOPROTEIN J"/>
    <property type="match status" value="1"/>
</dbReference>
<reference evidence="2 3" key="1">
    <citation type="submission" date="2019-04" db="EMBL/GenBank/DDBJ databases">
        <authorList>
            <person name="Park S."/>
            <person name="Yoon J.-H."/>
        </authorList>
    </citation>
    <scope>NUCLEOTIDE SEQUENCE [LARGE SCALE GENOMIC DNA]</scope>
    <source>
        <strain evidence="2 3">HJM-18</strain>
    </source>
</reference>
<dbReference type="Pfam" id="PF03747">
    <property type="entry name" value="ADP_ribosyl_GH"/>
    <property type="match status" value="1"/>
</dbReference>
<dbReference type="InterPro" id="IPR036705">
    <property type="entry name" value="Ribosyl_crysJ1_sf"/>
</dbReference>
<evidence type="ECO:0000313" key="3">
    <source>
        <dbReference type="Proteomes" id="UP000298325"/>
    </source>
</evidence>
<evidence type="ECO:0000256" key="1">
    <source>
        <dbReference type="PIRSR" id="PIRSR605502-1"/>
    </source>
</evidence>
<feature type="binding site" evidence="1">
    <location>
        <position position="342"/>
    </location>
    <ligand>
        <name>Mg(2+)</name>
        <dbReference type="ChEBI" id="CHEBI:18420"/>
        <label>1</label>
    </ligand>
</feature>
<dbReference type="InterPro" id="IPR050792">
    <property type="entry name" value="ADP-ribosylglycohydrolase"/>
</dbReference>
<dbReference type="EMBL" id="SRPF01000003">
    <property type="protein sequence ID" value="TGN39380.1"/>
    <property type="molecule type" value="Genomic_DNA"/>
</dbReference>
<name>A0A4Z1BXY3_9GAMM</name>
<keyword evidence="3" id="KW-1185">Reference proteome</keyword>
<comment type="cofactor">
    <cofactor evidence="1">
        <name>Mg(2+)</name>
        <dbReference type="ChEBI" id="CHEBI:18420"/>
    </cofactor>
    <text evidence="1">Binds 2 magnesium ions per subunit.</text>
</comment>
<accession>A0A4Z1BXY3</accession>
<organism evidence="2 3">
    <name type="scientific">Marinobacter confluentis</name>
    <dbReference type="NCBI Taxonomy" id="1697557"/>
    <lineage>
        <taxon>Bacteria</taxon>
        <taxon>Pseudomonadati</taxon>
        <taxon>Pseudomonadota</taxon>
        <taxon>Gammaproteobacteria</taxon>
        <taxon>Pseudomonadales</taxon>
        <taxon>Marinobacteraceae</taxon>
        <taxon>Marinobacter</taxon>
    </lineage>
</organism>
<keyword evidence="1" id="KW-0460">Magnesium</keyword>
<proteinExistence type="predicted"/>
<dbReference type="Proteomes" id="UP000298325">
    <property type="component" value="Unassembled WGS sequence"/>
</dbReference>
<dbReference type="SUPFAM" id="SSF101478">
    <property type="entry name" value="ADP-ribosylglycohydrolase"/>
    <property type="match status" value="2"/>
</dbReference>
<comment type="caution">
    <text evidence="2">The sequence shown here is derived from an EMBL/GenBank/DDBJ whole genome shotgun (WGS) entry which is preliminary data.</text>
</comment>
<dbReference type="GO" id="GO:0016787">
    <property type="term" value="F:hydrolase activity"/>
    <property type="evidence" value="ECO:0007669"/>
    <property type="project" value="UniProtKB-KW"/>
</dbReference>
<protein>
    <submittedName>
        <fullName evidence="2">ADP-ribosylglycohydrolase family protein</fullName>
    </submittedName>
</protein>
<dbReference type="OrthoDB" id="6193578at2"/>
<sequence>MTSNLPSERKPAIIAALAGGWVADAASLGLHWLYNSPRILEVGGETPEFLPPKADYFDGVFGYFAHEGKQSGDVSHYGAATGVLIDSLLASQRELDIRDYQRRFRSFFGPGGQWVGFLDNPTRITLNNLNSIEQNAIDQALATAPTELTDRQQRVLVQKVMPYTRRLSGDQLADPVRRAIDLTYHETEIQEAGVHIARAIDQHLHPESGADDLQLPAVSKVAPLVARYCGSDQLLEKVEAAVRVTNHNDEAVAWAKCAATLLDQLFQGKPVEGALQAAKAFAPNQESLDKAMSGASLDAVSAGDDFGRTCYLHEAMPVIFHIVNHADSYTRAVRANIHCGGDSCGRSWVIGPAMAAIHGVGDEKGIPLSWLARVRGGATRLAEAEALVKGTWATD</sequence>